<evidence type="ECO:0000256" key="5">
    <source>
        <dbReference type="PROSITE-ProRule" id="PRU01330"/>
    </source>
</evidence>
<evidence type="ECO:0000256" key="4">
    <source>
        <dbReference type="ARBA" id="ARBA00022840"/>
    </source>
</evidence>
<dbReference type="InterPro" id="IPR008147">
    <property type="entry name" value="Gln_synt_N"/>
</dbReference>
<dbReference type="OrthoDB" id="9807095at2"/>
<dbReference type="GO" id="GO:0004356">
    <property type="term" value="F:glutamine synthetase activity"/>
    <property type="evidence" value="ECO:0007669"/>
    <property type="project" value="InterPro"/>
</dbReference>
<dbReference type="Proteomes" id="UP000058305">
    <property type="component" value="Chromosome"/>
</dbReference>
<organism evidence="9 10">
    <name type="scientific">Microterricola viridarii</name>
    <dbReference type="NCBI Taxonomy" id="412690"/>
    <lineage>
        <taxon>Bacteria</taxon>
        <taxon>Bacillati</taxon>
        <taxon>Actinomycetota</taxon>
        <taxon>Actinomycetes</taxon>
        <taxon>Micrococcales</taxon>
        <taxon>Microbacteriaceae</taxon>
        <taxon>Microterricola</taxon>
    </lineage>
</organism>
<gene>
    <name evidence="9" type="ORF">AWU67_03785</name>
</gene>
<reference evidence="9 10" key="1">
    <citation type="journal article" date="2016" name="J. Biotechnol.">
        <title>First complete genome sequence of a species in the genus Microterricola, an extremophilic cold active enzyme producing bacterial strain ERGS5:02 isolated from Sikkim Himalaya.</title>
        <authorList>
            <person name="Himanshu"/>
            <person name="Swarnkar M.K."/>
            <person name="Singh D."/>
            <person name="Kumar R."/>
        </authorList>
    </citation>
    <scope>NUCLEOTIDE SEQUENCE [LARGE SCALE GENOMIC DNA]</scope>
    <source>
        <strain evidence="9 10">ERGS5:02</strain>
    </source>
</reference>
<dbReference type="AlphaFoldDB" id="A0A109QXE2"/>
<dbReference type="InterPro" id="IPR014746">
    <property type="entry name" value="Gln_synth/guanido_kin_cat_dom"/>
</dbReference>
<keyword evidence="10" id="KW-1185">Reference proteome</keyword>
<feature type="domain" description="GS catalytic" evidence="8">
    <location>
        <begin position="123"/>
        <end position="455"/>
    </location>
</feature>
<evidence type="ECO:0000256" key="6">
    <source>
        <dbReference type="RuleBase" id="RU000384"/>
    </source>
</evidence>
<dbReference type="EMBL" id="CP014145">
    <property type="protein sequence ID" value="AMB58128.1"/>
    <property type="molecule type" value="Genomic_DNA"/>
</dbReference>
<evidence type="ECO:0000313" key="10">
    <source>
        <dbReference type="Proteomes" id="UP000058305"/>
    </source>
</evidence>
<dbReference type="PROSITE" id="PS51987">
    <property type="entry name" value="GS_CATALYTIC"/>
    <property type="match status" value="1"/>
</dbReference>
<comment type="similarity">
    <text evidence="1 5 6">Belongs to the glutamine synthetase family.</text>
</comment>
<evidence type="ECO:0000259" key="8">
    <source>
        <dbReference type="PROSITE" id="PS51987"/>
    </source>
</evidence>
<dbReference type="Gene3D" id="3.30.590.10">
    <property type="entry name" value="Glutamine synthetase/guanido kinase, catalytic domain"/>
    <property type="match status" value="1"/>
</dbReference>
<keyword evidence="4" id="KW-0067">ATP-binding</keyword>
<dbReference type="GO" id="GO:0006576">
    <property type="term" value="P:biogenic amine metabolic process"/>
    <property type="evidence" value="ECO:0007669"/>
    <property type="project" value="UniProtKB-ARBA"/>
</dbReference>
<dbReference type="InterPro" id="IPR008146">
    <property type="entry name" value="Gln_synth_cat_dom"/>
</dbReference>
<dbReference type="FunFam" id="3.30.590.10:FF:000005">
    <property type="entry name" value="Probable glutamine synthetase"/>
    <property type="match status" value="1"/>
</dbReference>
<feature type="domain" description="GS beta-grasp" evidence="7">
    <location>
        <begin position="20"/>
        <end position="116"/>
    </location>
</feature>
<dbReference type="GO" id="GO:0006542">
    <property type="term" value="P:glutamine biosynthetic process"/>
    <property type="evidence" value="ECO:0007669"/>
    <property type="project" value="InterPro"/>
</dbReference>
<evidence type="ECO:0000259" key="7">
    <source>
        <dbReference type="PROSITE" id="PS51986"/>
    </source>
</evidence>
<dbReference type="Pfam" id="PF00120">
    <property type="entry name" value="Gln-synt_C"/>
    <property type="match status" value="1"/>
</dbReference>
<dbReference type="SUPFAM" id="SSF54368">
    <property type="entry name" value="Glutamine synthetase, N-terminal domain"/>
    <property type="match status" value="1"/>
</dbReference>
<dbReference type="GO" id="GO:0042402">
    <property type="term" value="P:biogenic amine catabolic process"/>
    <property type="evidence" value="ECO:0007669"/>
    <property type="project" value="UniProtKB-ARBA"/>
</dbReference>
<dbReference type="FunFam" id="3.10.20.70:FF:000015">
    <property type="entry name" value="Putative glutamine synthetase"/>
    <property type="match status" value="1"/>
</dbReference>
<evidence type="ECO:0000256" key="1">
    <source>
        <dbReference type="ARBA" id="ARBA00009897"/>
    </source>
</evidence>
<accession>A0A109QXE2</accession>
<reference evidence="10" key="2">
    <citation type="submission" date="2016-01" db="EMBL/GenBank/DDBJ databases">
        <title>First complete genome sequence of a species in the genus Microterricola, an extremophilic cold active enzyme producing strain ERGS5:02 isolated from Sikkim Himalaya.</title>
        <authorList>
            <person name="Kumar R."/>
            <person name="Singh D."/>
            <person name="Swarnkar M.K."/>
        </authorList>
    </citation>
    <scope>NUCLEOTIDE SEQUENCE [LARGE SCALE GENOMIC DNA]</scope>
    <source>
        <strain evidence="10">ERGS5:02</strain>
    </source>
</reference>
<dbReference type="SMART" id="SM01230">
    <property type="entry name" value="Gln-synt_C"/>
    <property type="match status" value="1"/>
</dbReference>
<dbReference type="InterPro" id="IPR036651">
    <property type="entry name" value="Gln_synt_N_sf"/>
</dbReference>
<dbReference type="PANTHER" id="PTHR43785:SF12">
    <property type="entry name" value="TYPE-1 GLUTAMINE SYNTHETASE 2"/>
    <property type="match status" value="1"/>
</dbReference>
<dbReference type="SUPFAM" id="SSF55931">
    <property type="entry name" value="Glutamine synthetase/guanido kinase"/>
    <property type="match status" value="1"/>
</dbReference>
<name>A0A109QXE2_9MICO</name>
<dbReference type="KEGG" id="mvd:AWU67_03785"/>
<keyword evidence="3" id="KW-0547">Nucleotide-binding</keyword>
<dbReference type="GO" id="GO:0005524">
    <property type="term" value="F:ATP binding"/>
    <property type="evidence" value="ECO:0007669"/>
    <property type="project" value="UniProtKB-KW"/>
</dbReference>
<protein>
    <submittedName>
        <fullName evidence="9">Glutamine synthetase</fullName>
    </submittedName>
</protein>
<evidence type="ECO:0000256" key="3">
    <source>
        <dbReference type="ARBA" id="ARBA00022741"/>
    </source>
</evidence>
<evidence type="ECO:0000256" key="2">
    <source>
        <dbReference type="ARBA" id="ARBA00022598"/>
    </source>
</evidence>
<dbReference type="PROSITE" id="PS51986">
    <property type="entry name" value="GS_BETA_GRASP"/>
    <property type="match status" value="1"/>
</dbReference>
<dbReference type="Gene3D" id="3.10.20.70">
    <property type="entry name" value="Glutamine synthetase, N-terminal domain"/>
    <property type="match status" value="1"/>
</dbReference>
<proteinExistence type="inferred from homology"/>
<dbReference type="RefSeq" id="WP_067226823.1">
    <property type="nucleotide sequence ID" value="NZ_CP014145.1"/>
</dbReference>
<evidence type="ECO:0000313" key="9">
    <source>
        <dbReference type="EMBL" id="AMB58128.1"/>
    </source>
</evidence>
<sequence length="455" mass="49844">MTPRSGNLSLTELTGLVAAGEIDTVILAFTDMQGRLIGKRVAARLFIEDVAEHGAECCNYLLAVDVEMNTVDGYAMSSWEHGYGDMAMIPDFDTLRLVPWLPGSAMVTADLQWLDHTPVVASPRQILKSQLDRLAARGLSPFVGTELEFIVFDESYRQAWAKGYRDLAPASDYNIDYAMLASTRMEPLLRDIRNSMDGAGMYCEGVKGECNLGQQEIAFRYAHALATCDNHSIYKNGAKEIADAHGKSLTFMAKFNEREGNSCHIHISLRDEAGSPVFADKDAEHGMSKMFRHFLAGQLAAMRELTLFFAPNINSYKRFVDGSFAPTAVAWGLDNRTCSLRVVGRGSGMRVENRVPGGDVNQYLAVAALIAAGLHGIENELELEDAFVGNAYTGGAPRVPTSLREAAALFSESTIARAAFGDEVVEHYLNNAAVELAAFDSAVTDWERVRGFERL</sequence>
<keyword evidence="2" id="KW-0436">Ligase</keyword>
<dbReference type="PANTHER" id="PTHR43785">
    <property type="entry name" value="GAMMA-GLUTAMYLPUTRESCINE SYNTHETASE"/>
    <property type="match status" value="1"/>
</dbReference>